<feature type="compositionally biased region" description="Polar residues" evidence="1">
    <location>
        <begin position="399"/>
        <end position="429"/>
    </location>
</feature>
<dbReference type="STRING" id="34475.A0A4Y9YTR1"/>
<dbReference type="SMART" id="SM00535">
    <property type="entry name" value="RIBOc"/>
    <property type="match status" value="1"/>
</dbReference>
<accession>A0A4Y9YTR1</accession>
<comment type="caution">
    <text evidence="3">The sequence shown here is derived from an EMBL/GenBank/DDBJ whole genome shotgun (WGS) entry which is preliminary data.</text>
</comment>
<reference evidence="3 4" key="1">
    <citation type="submission" date="2019-01" db="EMBL/GenBank/DDBJ databases">
        <title>Genome sequencing of the rare red list fungi Fomitopsis rosea.</title>
        <authorList>
            <person name="Buettner E."/>
            <person name="Kellner H."/>
        </authorList>
    </citation>
    <scope>NUCLEOTIDE SEQUENCE [LARGE SCALE GENOMIC DNA]</scope>
    <source>
        <strain evidence="3 4">DSM 105464</strain>
    </source>
</reference>
<evidence type="ECO:0000256" key="1">
    <source>
        <dbReference type="SAM" id="MobiDB-lite"/>
    </source>
</evidence>
<dbReference type="CDD" id="cd00593">
    <property type="entry name" value="RIBOc"/>
    <property type="match status" value="1"/>
</dbReference>
<evidence type="ECO:0000259" key="2">
    <source>
        <dbReference type="PROSITE" id="PS50142"/>
    </source>
</evidence>
<dbReference type="Proteomes" id="UP000298390">
    <property type="component" value="Unassembled WGS sequence"/>
</dbReference>
<proteinExistence type="predicted"/>
<evidence type="ECO:0000313" key="3">
    <source>
        <dbReference type="EMBL" id="TFY65153.1"/>
    </source>
</evidence>
<dbReference type="Gene3D" id="1.10.1520.10">
    <property type="entry name" value="Ribonuclease III domain"/>
    <property type="match status" value="1"/>
</dbReference>
<feature type="compositionally biased region" description="Acidic residues" evidence="1">
    <location>
        <begin position="376"/>
        <end position="386"/>
    </location>
</feature>
<feature type="region of interest" description="Disordered" evidence="1">
    <location>
        <begin position="287"/>
        <end position="306"/>
    </location>
</feature>
<dbReference type="AlphaFoldDB" id="A0A4Y9YTR1"/>
<dbReference type="PROSITE" id="PS50142">
    <property type="entry name" value="RNASE_3_2"/>
    <property type="match status" value="1"/>
</dbReference>
<dbReference type="InterPro" id="IPR036389">
    <property type="entry name" value="RNase_III_sf"/>
</dbReference>
<dbReference type="SUPFAM" id="SSF69065">
    <property type="entry name" value="RNase III domain-like"/>
    <property type="match status" value="1"/>
</dbReference>
<dbReference type="GO" id="GO:0004525">
    <property type="term" value="F:ribonuclease III activity"/>
    <property type="evidence" value="ECO:0007669"/>
    <property type="project" value="InterPro"/>
</dbReference>
<feature type="compositionally biased region" description="Low complexity" evidence="1">
    <location>
        <begin position="352"/>
        <end position="361"/>
    </location>
</feature>
<sequence>MIALHRAIFDAVVEAIRRPEFDASLPPLSDATWARLLANSALMERERLEFLGDALMYATIGTILYKQIPSGSPHLYTNVRGVLHSNAVFTKVAEKLDILAVPDVVLRALSKMDFGEGASAASNKSKPEVKATADLFETVLGAYYLEKGFGPLCEWVQGIYKPLIAVAERAFRECQRLPNGKRARPYVCDDYSMRAEAEEDRKRRKLARQPLRRNAVPLGSQNYANRADRPSNCAYRPTIAYLVYTLILLPTLRDVIATYQVVTTSVKATSKSRTGSHSVKVKTTISRTPVKSRMSPVVKSRMSPARVRTPVNVRKTVAQSKPKAVFIDLTLTSDSSDDESVPPNPRARCPTAASSSSASSSKAVARPQSASAPKGEDEEMQEEAMLEDMLTAHIDSDMDLQSSSDNGEVTMDLGTNSDYESDDGSNQSDMDLDPDALIIYS</sequence>
<protein>
    <recommendedName>
        <fullName evidence="2">RNase III domain-containing protein</fullName>
    </recommendedName>
</protein>
<dbReference type="PROSITE" id="PS00517">
    <property type="entry name" value="RNASE_3_1"/>
    <property type="match status" value="1"/>
</dbReference>
<dbReference type="InterPro" id="IPR000999">
    <property type="entry name" value="RNase_III_dom"/>
</dbReference>
<dbReference type="Pfam" id="PF00636">
    <property type="entry name" value="Ribonuclease_3"/>
    <property type="match status" value="1"/>
</dbReference>
<feature type="region of interest" description="Disordered" evidence="1">
    <location>
        <begin position="333"/>
        <end position="441"/>
    </location>
</feature>
<feature type="domain" description="RNase III" evidence="2">
    <location>
        <begin position="46"/>
        <end position="148"/>
    </location>
</feature>
<dbReference type="GO" id="GO:0006396">
    <property type="term" value="P:RNA processing"/>
    <property type="evidence" value="ECO:0007669"/>
    <property type="project" value="InterPro"/>
</dbReference>
<name>A0A4Y9YTR1_9APHY</name>
<gene>
    <name evidence="3" type="ORF">EVJ58_g2156</name>
</gene>
<dbReference type="EMBL" id="SEKV01000077">
    <property type="protein sequence ID" value="TFY65153.1"/>
    <property type="molecule type" value="Genomic_DNA"/>
</dbReference>
<organism evidence="3 4">
    <name type="scientific">Rhodofomes roseus</name>
    <dbReference type="NCBI Taxonomy" id="34475"/>
    <lineage>
        <taxon>Eukaryota</taxon>
        <taxon>Fungi</taxon>
        <taxon>Dikarya</taxon>
        <taxon>Basidiomycota</taxon>
        <taxon>Agaricomycotina</taxon>
        <taxon>Agaricomycetes</taxon>
        <taxon>Polyporales</taxon>
        <taxon>Rhodofomes</taxon>
    </lineage>
</organism>
<evidence type="ECO:0000313" key="4">
    <source>
        <dbReference type="Proteomes" id="UP000298390"/>
    </source>
</evidence>